<dbReference type="PANTHER" id="PTHR21064">
    <property type="entry name" value="AMINOGLYCOSIDE PHOSPHOTRANSFERASE DOMAIN-CONTAINING PROTEIN-RELATED"/>
    <property type="match status" value="1"/>
</dbReference>
<keyword evidence="3" id="KW-1185">Reference proteome</keyword>
<evidence type="ECO:0000313" key="2">
    <source>
        <dbReference type="EMBL" id="AKF06722.1"/>
    </source>
</evidence>
<dbReference type="RefSeq" id="WP_053233868.1">
    <property type="nucleotide sequence ID" value="NZ_CP011125.1"/>
</dbReference>
<dbReference type="InterPro" id="IPR050249">
    <property type="entry name" value="Pseudomonas-type_ThrB"/>
</dbReference>
<feature type="domain" description="Aminoglycoside phosphotransferase" evidence="1">
    <location>
        <begin position="19"/>
        <end position="242"/>
    </location>
</feature>
<dbReference type="KEGG" id="samy:DB32_003871"/>
<dbReference type="EMBL" id="CP011125">
    <property type="protein sequence ID" value="AKF06722.1"/>
    <property type="molecule type" value="Genomic_DNA"/>
</dbReference>
<reference evidence="2 3" key="1">
    <citation type="submission" date="2015-03" db="EMBL/GenBank/DDBJ databases">
        <title>Genome assembly of Sandaracinus amylolyticus DSM 53668.</title>
        <authorList>
            <person name="Sharma G."/>
            <person name="Subramanian S."/>
        </authorList>
    </citation>
    <scope>NUCLEOTIDE SEQUENCE [LARGE SCALE GENOMIC DNA]</scope>
    <source>
        <strain evidence="2 3">DSM 53668</strain>
    </source>
</reference>
<gene>
    <name evidence="2" type="ORF">DB32_003871</name>
</gene>
<dbReference type="InterPro" id="IPR002575">
    <property type="entry name" value="Aminoglycoside_PTrfase"/>
</dbReference>
<dbReference type="OrthoDB" id="526037at2"/>
<organism evidence="2 3">
    <name type="scientific">Sandaracinus amylolyticus</name>
    <dbReference type="NCBI Taxonomy" id="927083"/>
    <lineage>
        <taxon>Bacteria</taxon>
        <taxon>Pseudomonadati</taxon>
        <taxon>Myxococcota</taxon>
        <taxon>Polyangia</taxon>
        <taxon>Polyangiales</taxon>
        <taxon>Sandaracinaceae</taxon>
        <taxon>Sandaracinus</taxon>
    </lineage>
</organism>
<proteinExistence type="predicted"/>
<name>A0A0F6YJY6_9BACT</name>
<dbReference type="PANTHER" id="PTHR21064:SF5">
    <property type="entry name" value="SLR1880 PROTEIN"/>
    <property type="match status" value="1"/>
</dbReference>
<evidence type="ECO:0000313" key="3">
    <source>
        <dbReference type="Proteomes" id="UP000034883"/>
    </source>
</evidence>
<dbReference type="InterPro" id="IPR011009">
    <property type="entry name" value="Kinase-like_dom_sf"/>
</dbReference>
<dbReference type="STRING" id="927083.DB32_003871"/>
<dbReference type="Gene3D" id="3.90.1200.10">
    <property type="match status" value="1"/>
</dbReference>
<dbReference type="SUPFAM" id="SSF56112">
    <property type="entry name" value="Protein kinase-like (PK-like)"/>
    <property type="match status" value="1"/>
</dbReference>
<dbReference type="Proteomes" id="UP000034883">
    <property type="component" value="Chromosome"/>
</dbReference>
<dbReference type="Pfam" id="PF01636">
    <property type="entry name" value="APH"/>
    <property type="match status" value="1"/>
</dbReference>
<protein>
    <recommendedName>
        <fullName evidence="1">Aminoglycoside phosphotransferase domain-containing protein</fullName>
    </recommendedName>
</protein>
<accession>A0A0F6YJY6</accession>
<dbReference type="Gene3D" id="3.30.200.20">
    <property type="entry name" value="Phosphorylase Kinase, domain 1"/>
    <property type="match status" value="1"/>
</dbReference>
<evidence type="ECO:0000259" key="1">
    <source>
        <dbReference type="Pfam" id="PF01636"/>
    </source>
</evidence>
<sequence length="340" mass="37326">MITIPRAVLAAWRAESARITPIEIGLINLTFRVDRPEGAIALQRLHPIFAGEVNLDIDAITAQLERAGMRTPRPVPTNHGGLWLEHEGVWRALTWLDGSVHTELRSPAIARAAGALVGRFHRALEHVEHRFHFTRPGAHDTARHLAKLDAALTSDGPHTAHARPIAEAILAHARELAPLAPTRARIIHGDLKISNVLFDEQGADARALLDLDTMAHGIVAHEIGDALRSWCNPGGESAEDAHVDPAIFEGALEGWSTSMRGALDADEIDSIVPGLETIALELATRFATDAIEDRYFGWDRARYASRVEHNRVRARSQLALARSVRSHRAALEAIVSRCFR</sequence>
<dbReference type="AlphaFoldDB" id="A0A0F6YJY6"/>